<keyword evidence="4" id="KW-1003">Cell membrane</keyword>
<evidence type="ECO:0000256" key="11">
    <source>
        <dbReference type="ARBA" id="ARBA00023136"/>
    </source>
</evidence>
<keyword evidence="11 12" id="KW-0472">Membrane</keyword>
<proteinExistence type="inferred from homology"/>
<comment type="caution">
    <text evidence="13">The sequence shown here is derived from an EMBL/GenBank/DDBJ whole genome shotgun (WGS) entry which is preliminary data.</text>
</comment>
<evidence type="ECO:0000256" key="7">
    <source>
        <dbReference type="ARBA" id="ARBA00022723"/>
    </source>
</evidence>
<keyword evidence="6 12" id="KW-0812">Transmembrane</keyword>
<evidence type="ECO:0000256" key="2">
    <source>
        <dbReference type="ARBA" id="ARBA00007543"/>
    </source>
</evidence>
<reference evidence="13 14" key="1">
    <citation type="submission" date="2022-01" db="EMBL/GenBank/DDBJ databases">
        <title>Identification and Characterization of Corynebacterium sp.</title>
        <authorList>
            <person name="Luo Q."/>
            <person name="Qu P."/>
            <person name="Chen Q."/>
        </authorList>
    </citation>
    <scope>NUCLEOTIDE SEQUENCE [LARGE SCALE GENOMIC DNA]</scope>
    <source>
        <strain evidence="13 14">MC-12</strain>
    </source>
</reference>
<dbReference type="RefSeq" id="WP_046203451.1">
    <property type="nucleotide sequence ID" value="NZ_JAFFSY010000005.1"/>
</dbReference>
<feature type="transmembrane region" description="Helical" evidence="12">
    <location>
        <begin position="157"/>
        <end position="178"/>
    </location>
</feature>
<dbReference type="PIRSF" id="PIRSF000267">
    <property type="entry name" value="Cyt_oxidse_sub2"/>
    <property type="match status" value="1"/>
</dbReference>
<feature type="transmembrane region" description="Helical" evidence="12">
    <location>
        <begin position="246"/>
        <end position="268"/>
    </location>
</feature>
<dbReference type="PANTHER" id="PTHR43141">
    <property type="entry name" value="CYTOCHROME BD2 SUBUNIT II"/>
    <property type="match status" value="1"/>
</dbReference>
<feature type="transmembrane region" description="Helical" evidence="12">
    <location>
        <begin position="190"/>
        <end position="210"/>
    </location>
</feature>
<evidence type="ECO:0000256" key="12">
    <source>
        <dbReference type="SAM" id="Phobius"/>
    </source>
</evidence>
<evidence type="ECO:0000256" key="1">
    <source>
        <dbReference type="ARBA" id="ARBA00004651"/>
    </source>
</evidence>
<accession>A0ABS9HMA4</accession>
<dbReference type="GeneID" id="92727039"/>
<dbReference type="EMBL" id="JAKJKU010000002">
    <property type="protein sequence ID" value="MCF6773998.1"/>
    <property type="molecule type" value="Genomic_DNA"/>
</dbReference>
<dbReference type="Proteomes" id="UP001200604">
    <property type="component" value="Unassembled WGS sequence"/>
</dbReference>
<dbReference type="Pfam" id="PF02322">
    <property type="entry name" value="Cyt_bd_oxida_II"/>
    <property type="match status" value="1"/>
</dbReference>
<dbReference type="PANTHER" id="PTHR43141:SF5">
    <property type="entry name" value="CYTOCHROME BD-I UBIQUINOL OXIDASE SUBUNIT 2"/>
    <property type="match status" value="1"/>
</dbReference>
<keyword evidence="10" id="KW-0408">Iron</keyword>
<keyword evidence="3" id="KW-0813">Transport</keyword>
<keyword evidence="14" id="KW-1185">Reference proteome</keyword>
<keyword evidence="8" id="KW-0249">Electron transport</keyword>
<keyword evidence="7" id="KW-0479">Metal-binding</keyword>
<evidence type="ECO:0000313" key="13">
    <source>
        <dbReference type="EMBL" id="MCF6773998.1"/>
    </source>
</evidence>
<evidence type="ECO:0000256" key="10">
    <source>
        <dbReference type="ARBA" id="ARBA00023004"/>
    </source>
</evidence>
<feature type="transmembrane region" description="Helical" evidence="12">
    <location>
        <begin position="222"/>
        <end position="239"/>
    </location>
</feature>
<keyword evidence="9 12" id="KW-1133">Transmembrane helix</keyword>
<evidence type="ECO:0000256" key="5">
    <source>
        <dbReference type="ARBA" id="ARBA00022617"/>
    </source>
</evidence>
<evidence type="ECO:0000256" key="8">
    <source>
        <dbReference type="ARBA" id="ARBA00022982"/>
    </source>
</evidence>
<protein>
    <submittedName>
        <fullName evidence="13">Cytochrome d ubiquinol oxidase subunit II</fullName>
    </submittedName>
</protein>
<comment type="similarity">
    <text evidence="2">Belongs to the cytochrome ubiquinol oxidase subunit 2 family.</text>
</comment>
<keyword evidence="5" id="KW-0349">Heme</keyword>
<name>A0ABS9HMA4_9CORY</name>
<evidence type="ECO:0000256" key="4">
    <source>
        <dbReference type="ARBA" id="ARBA00022475"/>
    </source>
</evidence>
<comment type="subcellular location">
    <subcellularLocation>
        <location evidence="1">Cell membrane</location>
        <topology evidence="1">Multi-pass membrane protein</topology>
    </subcellularLocation>
</comment>
<feature type="transmembrane region" description="Helical" evidence="12">
    <location>
        <begin position="85"/>
        <end position="105"/>
    </location>
</feature>
<dbReference type="InterPro" id="IPR003317">
    <property type="entry name" value="Cyt-d_oxidase_su2"/>
</dbReference>
<sequence length="323" mass="36153">MFELDLPTLWFILIGFLFSGYFLLEGFDFGVGMLLPFLGSDEHKRSAMISTIGPVWDGNEVWLITAGGSIFAAFPMWYADMFSGYYVPLFLILLALIIRAVSIEWRGKVDTRKWRQWCDSGIVLGSWLPPAIWGVAIANLVRGVPDNASRVYPLFNVYGLVGALAFIFVFIFHGALFIRLKTSGSLRVNARKLASIFAGLSILFDGIFVLWTQLSFGEKTTWGWTVLAAAGLILALVSAHRDRDGWAFFFTCVTIVSVTGLAFGAMFPTLWTGLDVWDASSSRYTLTVLTWCAAFGTPFVVMYQAWTYWIFRKRITADPVPSE</sequence>
<feature type="transmembrane region" description="Helical" evidence="12">
    <location>
        <begin position="288"/>
        <end position="311"/>
    </location>
</feature>
<organism evidence="13 14">
    <name type="scientific">Corynebacterium parakroppenstedtii</name>
    <dbReference type="NCBI Taxonomy" id="2828363"/>
    <lineage>
        <taxon>Bacteria</taxon>
        <taxon>Bacillati</taxon>
        <taxon>Actinomycetota</taxon>
        <taxon>Actinomycetes</taxon>
        <taxon>Mycobacteriales</taxon>
        <taxon>Corynebacteriaceae</taxon>
        <taxon>Corynebacterium</taxon>
    </lineage>
</organism>
<evidence type="ECO:0000256" key="3">
    <source>
        <dbReference type="ARBA" id="ARBA00022448"/>
    </source>
</evidence>
<feature type="transmembrane region" description="Helical" evidence="12">
    <location>
        <begin position="12"/>
        <end position="39"/>
    </location>
</feature>
<evidence type="ECO:0000256" key="6">
    <source>
        <dbReference type="ARBA" id="ARBA00022692"/>
    </source>
</evidence>
<feature type="transmembrane region" description="Helical" evidence="12">
    <location>
        <begin position="117"/>
        <end position="137"/>
    </location>
</feature>
<dbReference type="NCBIfam" id="TIGR00203">
    <property type="entry name" value="cydB"/>
    <property type="match status" value="1"/>
</dbReference>
<evidence type="ECO:0000313" key="14">
    <source>
        <dbReference type="Proteomes" id="UP001200604"/>
    </source>
</evidence>
<gene>
    <name evidence="13" type="primary">cydB</name>
    <name evidence="13" type="ORF">L3H44_06185</name>
</gene>
<evidence type="ECO:0000256" key="9">
    <source>
        <dbReference type="ARBA" id="ARBA00022989"/>
    </source>
</evidence>